<keyword evidence="5 17" id="KW-0768">Sushi</keyword>
<evidence type="ECO:0000256" key="12">
    <source>
        <dbReference type="ARBA" id="ARBA00023180"/>
    </source>
</evidence>
<dbReference type="GO" id="GO:0042010">
    <property type="term" value="F:interleukin-15 receptor activity"/>
    <property type="evidence" value="ECO:0007669"/>
    <property type="project" value="InterPro"/>
</dbReference>
<keyword evidence="3" id="KW-0964">Secreted</keyword>
<comment type="subunit">
    <text evidence="15">The interleukin-15 receptor IL15R is a heterotrimer of IL15RA, IL2RB and IL2RG. IL15RA also self-associates. Interacts with SYK.</text>
</comment>
<dbReference type="PANTHER" id="PTHR15060">
    <property type="entry name" value="INTERLEUKIN-15 RECEPTOR SUBUNIT ALPHA"/>
    <property type="match status" value="1"/>
</dbReference>
<comment type="caution">
    <text evidence="17">Lacks conserved residue(s) required for the propagation of feature annotation.</text>
</comment>
<evidence type="ECO:0000256" key="10">
    <source>
        <dbReference type="ARBA" id="ARBA00023157"/>
    </source>
</evidence>
<dbReference type="GO" id="GO:0005576">
    <property type="term" value="C:extracellular region"/>
    <property type="evidence" value="ECO:0007669"/>
    <property type="project" value="UniProtKB-SubCell"/>
</dbReference>
<feature type="compositionally biased region" description="Basic residues" evidence="18">
    <location>
        <begin position="18"/>
        <end position="27"/>
    </location>
</feature>
<dbReference type="GeneID" id="112391115"/>
<evidence type="ECO:0000256" key="5">
    <source>
        <dbReference type="ARBA" id="ARBA00022659"/>
    </source>
</evidence>
<feature type="region of interest" description="Disordered" evidence="18">
    <location>
        <begin position="316"/>
        <end position="346"/>
    </location>
</feature>
<feature type="compositionally biased region" description="Polar residues" evidence="18">
    <location>
        <begin position="231"/>
        <end position="241"/>
    </location>
</feature>
<keyword evidence="21" id="KW-1185">Reference proteome</keyword>
<dbReference type="GO" id="GO:0031965">
    <property type="term" value="C:nuclear membrane"/>
    <property type="evidence" value="ECO:0007669"/>
    <property type="project" value="UniProtKB-SubCell"/>
</dbReference>
<feature type="region of interest" description="Disordered" evidence="18">
    <location>
        <begin position="1"/>
        <end position="85"/>
    </location>
</feature>
<feature type="compositionally biased region" description="Low complexity" evidence="18">
    <location>
        <begin position="46"/>
        <end position="56"/>
    </location>
</feature>
<evidence type="ECO:0000256" key="17">
    <source>
        <dbReference type="PROSITE-ProRule" id="PRU00302"/>
    </source>
</evidence>
<dbReference type="InterPro" id="IPR000436">
    <property type="entry name" value="Sushi_SCR_CCP_dom"/>
</dbReference>
<feature type="compositionally biased region" description="Polar residues" evidence="18">
    <location>
        <begin position="1"/>
        <end position="13"/>
    </location>
</feature>
<evidence type="ECO:0000256" key="1">
    <source>
        <dbReference type="ARBA" id="ARBA00004239"/>
    </source>
</evidence>
<evidence type="ECO:0000256" key="18">
    <source>
        <dbReference type="SAM" id="MobiDB-lite"/>
    </source>
</evidence>
<protein>
    <recommendedName>
        <fullName evidence="16">Interleukin-15 receptor subunit alpha</fullName>
    </recommendedName>
</protein>
<dbReference type="GO" id="GO:0009986">
    <property type="term" value="C:cell surface"/>
    <property type="evidence" value="ECO:0007669"/>
    <property type="project" value="UniProtKB-SubCell"/>
</dbReference>
<dbReference type="SUPFAM" id="SSF57535">
    <property type="entry name" value="Complement control module/SCR domain"/>
    <property type="match status" value="1"/>
</dbReference>
<proteinExistence type="predicted"/>
<evidence type="ECO:0000256" key="8">
    <source>
        <dbReference type="ARBA" id="ARBA00022989"/>
    </source>
</evidence>
<organism evidence="21 22">
    <name type="scientific">Neophocaena asiaeorientalis asiaeorientalis</name>
    <name type="common">Yangtze finless porpoise</name>
    <name type="synonym">Neophocaena phocaenoides subsp. asiaeorientalis</name>
    <dbReference type="NCBI Taxonomy" id="1706337"/>
    <lineage>
        <taxon>Eukaryota</taxon>
        <taxon>Metazoa</taxon>
        <taxon>Chordata</taxon>
        <taxon>Craniata</taxon>
        <taxon>Vertebrata</taxon>
        <taxon>Euteleostomi</taxon>
        <taxon>Mammalia</taxon>
        <taxon>Eutheria</taxon>
        <taxon>Laurasiatheria</taxon>
        <taxon>Artiodactyla</taxon>
        <taxon>Whippomorpha</taxon>
        <taxon>Cetacea</taxon>
        <taxon>Odontoceti</taxon>
        <taxon>Phocoenidae</taxon>
        <taxon>Neophocaena</taxon>
    </lineage>
</organism>
<evidence type="ECO:0000313" key="21">
    <source>
        <dbReference type="Proteomes" id="UP000252040"/>
    </source>
</evidence>
<dbReference type="CDD" id="cd00033">
    <property type="entry name" value="CCP"/>
    <property type="match status" value="1"/>
</dbReference>
<dbReference type="GO" id="GO:0031410">
    <property type="term" value="C:cytoplasmic vesicle"/>
    <property type="evidence" value="ECO:0007669"/>
    <property type="project" value="UniProtKB-ARBA"/>
</dbReference>
<gene>
    <name evidence="22" type="primary">IL15RA</name>
</gene>
<dbReference type="CTD" id="3601"/>
<evidence type="ECO:0000256" key="7">
    <source>
        <dbReference type="ARBA" id="ARBA00022729"/>
    </source>
</evidence>
<evidence type="ECO:0000256" key="3">
    <source>
        <dbReference type="ARBA" id="ARBA00022525"/>
    </source>
</evidence>
<dbReference type="Gene3D" id="2.20.28.230">
    <property type="match status" value="1"/>
</dbReference>
<feature type="region of interest" description="Disordered" evidence="18">
    <location>
        <begin position="227"/>
        <end position="259"/>
    </location>
</feature>
<dbReference type="SMART" id="SM00032">
    <property type="entry name" value="CCP"/>
    <property type="match status" value="1"/>
</dbReference>
<keyword evidence="11 22" id="KW-0675">Receptor</keyword>
<dbReference type="InterPro" id="IPR035976">
    <property type="entry name" value="Sushi/SCR/CCP_sf"/>
</dbReference>
<dbReference type="InterPro" id="IPR042372">
    <property type="entry name" value="IL15RA"/>
</dbReference>
<comment type="subcellular location">
    <subcellularLocation>
        <location evidence="2">Cell surface</location>
    </subcellularLocation>
    <subcellularLocation>
        <location evidence="14">Nucleus membrane</location>
        <topology evidence="14">Single-pass type I membrane protein</topology>
    </subcellularLocation>
    <subcellularLocation>
        <location evidence="1">Secreted</location>
        <location evidence="1">Extracellular space</location>
    </subcellularLocation>
</comment>
<dbReference type="PANTHER" id="PTHR15060:SF0">
    <property type="entry name" value="INTERLEUKIN-15 RECEPTOR SUBUNIT ALPHA"/>
    <property type="match status" value="1"/>
</dbReference>
<dbReference type="FunFam" id="2.20.28.230:FF:000001">
    <property type="entry name" value="Interleukin 15 receptor subunit alpha"/>
    <property type="match status" value="1"/>
</dbReference>
<feature type="transmembrane region" description="Helical" evidence="19">
    <location>
        <begin position="266"/>
        <end position="288"/>
    </location>
</feature>
<keyword evidence="6 19" id="KW-0812">Transmembrane</keyword>
<evidence type="ECO:0000313" key="22">
    <source>
        <dbReference type="RefSeq" id="XP_024588045.1"/>
    </source>
</evidence>
<evidence type="ECO:0000256" key="2">
    <source>
        <dbReference type="ARBA" id="ARBA00004241"/>
    </source>
</evidence>
<name>A0A341ABM9_NEOAA</name>
<keyword evidence="8 19" id="KW-1133">Transmembrane helix</keyword>
<evidence type="ECO:0000259" key="20">
    <source>
        <dbReference type="PROSITE" id="PS50923"/>
    </source>
</evidence>
<keyword evidence="10" id="KW-1015">Disulfide bond</keyword>
<dbReference type="Proteomes" id="UP000252040">
    <property type="component" value="Unplaced"/>
</dbReference>
<keyword evidence="7" id="KW-0732">Signal</keyword>
<evidence type="ECO:0000256" key="15">
    <source>
        <dbReference type="ARBA" id="ARBA00062744"/>
    </source>
</evidence>
<evidence type="ECO:0000256" key="16">
    <source>
        <dbReference type="ARBA" id="ARBA00069591"/>
    </source>
</evidence>
<reference evidence="22" key="1">
    <citation type="submission" date="2025-08" db="UniProtKB">
        <authorList>
            <consortium name="RefSeq"/>
        </authorList>
    </citation>
    <scope>IDENTIFICATION</scope>
    <source>
        <tissue evidence="22">Meat</tissue>
    </source>
</reference>
<keyword evidence="4" id="KW-0597">Phosphoprotein</keyword>
<feature type="domain" description="Sushi" evidence="20">
    <location>
        <begin position="163"/>
        <end position="227"/>
    </location>
</feature>
<keyword evidence="12" id="KW-0325">Glycoprotein</keyword>
<evidence type="ECO:0000256" key="4">
    <source>
        <dbReference type="ARBA" id="ARBA00022553"/>
    </source>
</evidence>
<dbReference type="RefSeq" id="XP_024588045.1">
    <property type="nucleotide sequence ID" value="XM_024732277.1"/>
</dbReference>
<dbReference type="PROSITE" id="PS50923">
    <property type="entry name" value="SUSHI"/>
    <property type="match status" value="1"/>
</dbReference>
<evidence type="ECO:0000256" key="6">
    <source>
        <dbReference type="ARBA" id="ARBA00022692"/>
    </source>
</evidence>
<dbReference type="GO" id="GO:0005886">
    <property type="term" value="C:plasma membrane"/>
    <property type="evidence" value="ECO:0007669"/>
    <property type="project" value="UniProtKB-ARBA"/>
</dbReference>
<evidence type="ECO:0000256" key="9">
    <source>
        <dbReference type="ARBA" id="ARBA00023136"/>
    </source>
</evidence>
<sequence length="346" mass="36499">MLSHGSVTASHLSSPRGLKQKRKRMRLAGRPVSELRPPPAPGQWTSERASGGASRPGRAREEAGGGAAEVGPCRGGSGAAESAPSPRCCCCCCCCSDRRRRRAKGRSRGLQCGLGVESFTAISRNASAPRGKLCARSSAGSPPGGWGGPGKTTGLYPPIKAGITCPTPTSVKHADIWVKSYKLNSRERYVCNSGFKRKAGTSSLTECVFNKTVNIAQWTTPNLKCIRDPSLTHQRPPSTAAPTGVTPEPDSPNPSGKGAYQYNPTAVTAAISTSVAVLCGVCVVCLLVRYVRYIRSRQAYQIPSVEMESMEVVPMTGGTDARGEGTENEPHDLGGSRGCRGQQKPQ</sequence>
<evidence type="ECO:0000256" key="19">
    <source>
        <dbReference type="SAM" id="Phobius"/>
    </source>
</evidence>
<accession>A0A341ABM9</accession>
<keyword evidence="13" id="KW-0539">Nucleus</keyword>
<evidence type="ECO:0000256" key="13">
    <source>
        <dbReference type="ARBA" id="ARBA00023242"/>
    </source>
</evidence>
<keyword evidence="9 19" id="KW-0472">Membrane</keyword>
<evidence type="ECO:0000256" key="11">
    <source>
        <dbReference type="ARBA" id="ARBA00023170"/>
    </source>
</evidence>
<dbReference type="AlphaFoldDB" id="A0A341ABM9"/>
<feature type="compositionally biased region" description="Basic and acidic residues" evidence="18">
    <location>
        <begin position="321"/>
        <end position="334"/>
    </location>
</feature>
<evidence type="ECO:0000256" key="14">
    <source>
        <dbReference type="ARBA" id="ARBA00046292"/>
    </source>
</evidence>
<feature type="compositionally biased region" description="Gly residues" evidence="18">
    <location>
        <begin position="64"/>
        <end position="78"/>
    </location>
</feature>